<organism evidence="2 3">
    <name type="scientific">Drosophila lebanonensis</name>
    <name type="common">Fruit fly</name>
    <name type="synonym">Scaptodrosophila lebanonensis</name>
    <dbReference type="NCBI Taxonomy" id="7225"/>
    <lineage>
        <taxon>Eukaryota</taxon>
        <taxon>Metazoa</taxon>
        <taxon>Ecdysozoa</taxon>
        <taxon>Arthropoda</taxon>
        <taxon>Hexapoda</taxon>
        <taxon>Insecta</taxon>
        <taxon>Pterygota</taxon>
        <taxon>Neoptera</taxon>
        <taxon>Endopterygota</taxon>
        <taxon>Diptera</taxon>
        <taxon>Brachycera</taxon>
        <taxon>Muscomorpha</taxon>
        <taxon>Ephydroidea</taxon>
        <taxon>Drosophilidae</taxon>
        <taxon>Scaptodrosophila</taxon>
    </lineage>
</organism>
<dbReference type="Proteomes" id="UP000504634">
    <property type="component" value="Unplaced"/>
</dbReference>
<keyword evidence="2" id="KW-1185">Reference proteome</keyword>
<feature type="region of interest" description="Disordered" evidence="1">
    <location>
        <begin position="131"/>
        <end position="155"/>
    </location>
</feature>
<feature type="region of interest" description="Disordered" evidence="1">
    <location>
        <begin position="539"/>
        <end position="586"/>
    </location>
</feature>
<reference evidence="3 4" key="1">
    <citation type="submission" date="2025-04" db="UniProtKB">
        <authorList>
            <consortium name="RefSeq"/>
        </authorList>
    </citation>
    <scope>IDENTIFICATION</scope>
    <source>
        <strain evidence="3 4">11010-0011.00</strain>
        <tissue evidence="3 4">Whole body</tissue>
    </source>
</reference>
<evidence type="ECO:0000256" key="1">
    <source>
        <dbReference type="SAM" id="MobiDB-lite"/>
    </source>
</evidence>
<feature type="compositionally biased region" description="Polar residues" evidence="1">
    <location>
        <begin position="562"/>
        <end position="574"/>
    </location>
</feature>
<dbReference type="OrthoDB" id="10391546at2759"/>
<evidence type="ECO:0000313" key="2">
    <source>
        <dbReference type="Proteomes" id="UP000504634"/>
    </source>
</evidence>
<evidence type="ECO:0000313" key="3">
    <source>
        <dbReference type="RefSeq" id="XP_030381681.1"/>
    </source>
</evidence>
<name>A0A6J2TYS5_DROLE</name>
<protein>
    <submittedName>
        <fullName evidence="3 4">Uncharacterized protein LOC115629365</fullName>
    </submittedName>
</protein>
<accession>A0A6J2TYS5</accession>
<evidence type="ECO:0000313" key="4">
    <source>
        <dbReference type="RefSeq" id="XP_030381682.1"/>
    </source>
</evidence>
<dbReference type="RefSeq" id="XP_030381681.1">
    <property type="nucleotide sequence ID" value="XM_030525821.1"/>
</dbReference>
<dbReference type="RefSeq" id="XP_030381682.1">
    <property type="nucleotide sequence ID" value="XM_030525822.1"/>
</dbReference>
<dbReference type="GeneID" id="115629365"/>
<feature type="compositionally biased region" description="Gly residues" evidence="1">
    <location>
        <begin position="551"/>
        <end position="560"/>
    </location>
</feature>
<sequence>MSDRGNSPTSGDNESHWLDHVDTGLIEAHFTEHYGAEDVHDELRRIMQRYNEASATQTVAPHSTNEQRHAAGEADLTDLLDAGTDLTLSATPGSTQIGAGPDRNELEIAGSIISSTSSGFALGNQSSYSSLAMADLSPPPPPTRRSSLRGPSIGSMRQAVAAARDQSMTISLSSRVANSRYGPLGRLNKARLIGELIEVVETLQVEQLFCDYLNKRLIEFRRQNHRDLEPLIYGDAEEAAVCGLTLVRYRFAEAIAYLDRYVREDMELYQIAEDCLKKFKAQRTAVYTRAGESQRKFFDVIDKLLMGETVSDMKSKIRAEVFEFCGLRRHVRKIRKELLVSPFNDANYYKTIGNIKYLIARLCLFLPIHVPSHIRWIMFRNDTVRETADHITSELAAVQVELSRQRSRIMLQQRRERERVYGRIVEIRIVKAPAEPVERQSSTIKKDAAYMYESDSDSDESMGGSDIDVCTMQDTEEDHLVRRQSFIQTIRCMSSLYTKNAIDAGSADSQPTPADAAPILSPASASLYSAIPGLAASQGLLSQSTPSPAGDGNGYEGGDSGATSNVTGQAQQLNAGGDGGPFNISNNGTENARYVLVPLNVGNEPMADSPNRVVSFTEDVLVMHY</sequence>
<dbReference type="AlphaFoldDB" id="A0A6J2TYS5"/>
<gene>
    <name evidence="3 4" type="primary">LOC115629365</name>
</gene>
<proteinExistence type="predicted"/>